<dbReference type="PANTHER" id="PTHR11732">
    <property type="entry name" value="ALDO/KETO REDUCTASE"/>
    <property type="match status" value="1"/>
</dbReference>
<proteinExistence type="predicted"/>
<dbReference type="InterPro" id="IPR023210">
    <property type="entry name" value="NADP_OxRdtase_dom"/>
</dbReference>
<dbReference type="AlphaFoldDB" id="A0AB40CVF6"/>
<dbReference type="Pfam" id="PF00248">
    <property type="entry name" value="Aldo_ket_red"/>
    <property type="match status" value="1"/>
</dbReference>
<sequence length="128" mass="14391">MKNIVFATYFEALKLVVFWSGSSESTPFELKFYNKLGTWQAEPGVVGQAVITAVKAGYRHIDCAQTYGNENEIGLALKKLFDDGVVKREVLFITSKLRCGDHDPEDVPEAPEATLKDLRLDYLDLYLV</sequence>
<dbReference type="Gene3D" id="3.20.20.100">
    <property type="entry name" value="NADP-dependent oxidoreductase domain"/>
    <property type="match status" value="1"/>
</dbReference>
<name>A0AB40CVF6_DIOCR</name>
<gene>
    <name evidence="3" type="primary">LOC120281287</name>
</gene>
<dbReference type="SUPFAM" id="SSF51430">
    <property type="entry name" value="NAD(P)-linked oxidoreductase"/>
    <property type="match status" value="1"/>
</dbReference>
<reference evidence="3" key="1">
    <citation type="submission" date="2025-08" db="UniProtKB">
        <authorList>
            <consortium name="RefSeq"/>
        </authorList>
    </citation>
    <scope>IDENTIFICATION</scope>
</reference>
<dbReference type="GeneID" id="120281287"/>
<dbReference type="InterPro" id="IPR018170">
    <property type="entry name" value="Aldo/ket_reductase_CS"/>
</dbReference>
<feature type="domain" description="NADP-dependent oxidoreductase" evidence="1">
    <location>
        <begin position="46"/>
        <end position="127"/>
    </location>
</feature>
<dbReference type="GO" id="GO:0016491">
    <property type="term" value="F:oxidoreductase activity"/>
    <property type="evidence" value="ECO:0007669"/>
    <property type="project" value="InterPro"/>
</dbReference>
<evidence type="ECO:0000259" key="1">
    <source>
        <dbReference type="Pfam" id="PF00248"/>
    </source>
</evidence>
<organism evidence="2 3">
    <name type="scientific">Dioscorea cayennensis subsp. rotundata</name>
    <name type="common">White Guinea yam</name>
    <name type="synonym">Dioscorea rotundata</name>
    <dbReference type="NCBI Taxonomy" id="55577"/>
    <lineage>
        <taxon>Eukaryota</taxon>
        <taxon>Viridiplantae</taxon>
        <taxon>Streptophyta</taxon>
        <taxon>Embryophyta</taxon>
        <taxon>Tracheophyta</taxon>
        <taxon>Spermatophyta</taxon>
        <taxon>Magnoliopsida</taxon>
        <taxon>Liliopsida</taxon>
        <taxon>Dioscoreales</taxon>
        <taxon>Dioscoreaceae</taxon>
        <taxon>Dioscorea</taxon>
    </lineage>
</organism>
<dbReference type="InterPro" id="IPR036812">
    <property type="entry name" value="NAD(P)_OxRdtase_dom_sf"/>
</dbReference>
<keyword evidence="2" id="KW-1185">Reference proteome</keyword>
<protein>
    <submittedName>
        <fullName evidence="3">NADPH-dependent aldo-keto reductase, chloroplastic-like</fullName>
    </submittedName>
</protein>
<evidence type="ECO:0000313" key="3">
    <source>
        <dbReference type="RefSeq" id="XP_039144082.1"/>
    </source>
</evidence>
<dbReference type="InterPro" id="IPR020471">
    <property type="entry name" value="AKR"/>
</dbReference>
<evidence type="ECO:0000313" key="2">
    <source>
        <dbReference type="Proteomes" id="UP001515500"/>
    </source>
</evidence>
<accession>A0AB40CVF6</accession>
<dbReference type="PRINTS" id="PR00069">
    <property type="entry name" value="ALDKETRDTASE"/>
</dbReference>
<dbReference type="RefSeq" id="XP_039144082.1">
    <property type="nucleotide sequence ID" value="XM_039288148.1"/>
</dbReference>
<dbReference type="Proteomes" id="UP001515500">
    <property type="component" value="Chromosome 17"/>
</dbReference>
<dbReference type="PROSITE" id="PS00798">
    <property type="entry name" value="ALDOKETO_REDUCTASE_1"/>
    <property type="match status" value="1"/>
</dbReference>